<dbReference type="PRINTS" id="PR00105">
    <property type="entry name" value="C5METTRFRASE"/>
</dbReference>
<accession>A0A5C6XDR6</accession>
<dbReference type="SUPFAM" id="SSF53335">
    <property type="entry name" value="S-adenosyl-L-methionine-dependent methyltransferases"/>
    <property type="match status" value="1"/>
</dbReference>
<dbReference type="InterPro" id="IPR001525">
    <property type="entry name" value="C5_MeTfrase"/>
</dbReference>
<dbReference type="EC" id="2.1.1.37" evidence="1"/>
<dbReference type="Pfam" id="PF00145">
    <property type="entry name" value="DNA_methylase"/>
    <property type="match status" value="2"/>
</dbReference>
<evidence type="ECO:0000256" key="5">
    <source>
        <dbReference type="ARBA" id="ARBA00022747"/>
    </source>
</evidence>
<dbReference type="InterPro" id="IPR029063">
    <property type="entry name" value="SAM-dependent_MTases_sf"/>
</dbReference>
<sequence>MSDAASTPGAPLRCLELFCGIGGFAAAVQGHASVVGALDLSGHAIEVYRHNFSDHGARQAHLEHLDEAEIFGYEAELWWMSPPCQPYTTRGAQRDLEDHRARSLVRLMELIGRHGPRHVAMENVPGFRGSDAHALVLSTLNEAGYAVAERLLCPTELGVPAQRERYYLVASRDGLLPWRALPTPVMRPLADFLIKPTDEELLDVVVPAEVIAKHGPGMRIFDLREEPGRIANTFTGAYGKTWQAAGAYLRMADGRVRRFTPREMLGLMGFGADFGFPAHVSLRQRYKLIGNSLSVWAMREVLSALIPSMSGAKTPLGLCSHETLTAQ</sequence>
<dbReference type="EMBL" id="VOSL01000039">
    <property type="protein sequence ID" value="TXD37931.1"/>
    <property type="molecule type" value="Genomic_DNA"/>
</dbReference>
<dbReference type="GO" id="GO:0003886">
    <property type="term" value="F:DNA (cytosine-5-)-methyltransferase activity"/>
    <property type="evidence" value="ECO:0007669"/>
    <property type="project" value="UniProtKB-EC"/>
</dbReference>
<dbReference type="RefSeq" id="WP_146974017.1">
    <property type="nucleotide sequence ID" value="NZ_VOSL01000039.1"/>
</dbReference>
<keyword evidence="3 6" id="KW-0808">Transferase</keyword>
<evidence type="ECO:0000256" key="4">
    <source>
        <dbReference type="ARBA" id="ARBA00022691"/>
    </source>
</evidence>
<keyword evidence="4 6" id="KW-0949">S-adenosyl-L-methionine</keyword>
<proteinExistence type="inferred from homology"/>
<comment type="caution">
    <text evidence="7">The sequence shown here is derived from an EMBL/GenBank/DDBJ whole genome shotgun (WGS) entry which is preliminary data.</text>
</comment>
<dbReference type="AlphaFoldDB" id="A0A5C6XDR6"/>
<dbReference type="PANTHER" id="PTHR46098">
    <property type="entry name" value="TRNA (CYTOSINE(38)-C(5))-METHYLTRANSFERASE"/>
    <property type="match status" value="1"/>
</dbReference>
<evidence type="ECO:0000256" key="2">
    <source>
        <dbReference type="ARBA" id="ARBA00022603"/>
    </source>
</evidence>
<dbReference type="PROSITE" id="PS51679">
    <property type="entry name" value="SAM_MT_C5"/>
    <property type="match status" value="1"/>
</dbReference>
<dbReference type="PANTHER" id="PTHR46098:SF1">
    <property type="entry name" value="TRNA (CYTOSINE(38)-C(5))-METHYLTRANSFERASE"/>
    <property type="match status" value="1"/>
</dbReference>
<evidence type="ECO:0000256" key="1">
    <source>
        <dbReference type="ARBA" id="ARBA00011975"/>
    </source>
</evidence>
<keyword evidence="2 6" id="KW-0489">Methyltransferase</keyword>
<gene>
    <name evidence="7" type="ORF">FRC96_08200</name>
</gene>
<name>A0A5C6XDR6_9DELT</name>
<comment type="similarity">
    <text evidence="6">Belongs to the class I-like SAM-binding methyltransferase superfamily. C5-methyltransferase family.</text>
</comment>
<dbReference type="GO" id="GO:0009307">
    <property type="term" value="P:DNA restriction-modification system"/>
    <property type="evidence" value="ECO:0007669"/>
    <property type="project" value="UniProtKB-KW"/>
</dbReference>
<dbReference type="Proteomes" id="UP000321046">
    <property type="component" value="Unassembled WGS sequence"/>
</dbReference>
<evidence type="ECO:0000313" key="8">
    <source>
        <dbReference type="Proteomes" id="UP000321046"/>
    </source>
</evidence>
<dbReference type="Gene3D" id="3.90.120.10">
    <property type="entry name" value="DNA Methylase, subunit A, domain 2"/>
    <property type="match status" value="1"/>
</dbReference>
<feature type="active site" evidence="6">
    <location>
        <position position="84"/>
    </location>
</feature>
<dbReference type="GO" id="GO:0032259">
    <property type="term" value="P:methylation"/>
    <property type="evidence" value="ECO:0007669"/>
    <property type="project" value="UniProtKB-KW"/>
</dbReference>
<dbReference type="Gene3D" id="3.40.50.150">
    <property type="entry name" value="Vaccinia Virus protein VP39"/>
    <property type="match status" value="1"/>
</dbReference>
<evidence type="ECO:0000256" key="6">
    <source>
        <dbReference type="PROSITE-ProRule" id="PRU01016"/>
    </source>
</evidence>
<organism evidence="7 8">
    <name type="scientific">Lujinxingia vulgaris</name>
    <dbReference type="NCBI Taxonomy" id="2600176"/>
    <lineage>
        <taxon>Bacteria</taxon>
        <taxon>Deltaproteobacteria</taxon>
        <taxon>Bradymonadales</taxon>
        <taxon>Lujinxingiaceae</taxon>
        <taxon>Lujinxingia</taxon>
    </lineage>
</organism>
<evidence type="ECO:0000256" key="3">
    <source>
        <dbReference type="ARBA" id="ARBA00022679"/>
    </source>
</evidence>
<evidence type="ECO:0000313" key="7">
    <source>
        <dbReference type="EMBL" id="TXD37931.1"/>
    </source>
</evidence>
<reference evidence="7 8" key="1">
    <citation type="submission" date="2019-08" db="EMBL/GenBank/DDBJ databases">
        <title>Bradymonadales sp. TMQ2.</title>
        <authorList>
            <person name="Liang Q."/>
        </authorList>
    </citation>
    <scope>NUCLEOTIDE SEQUENCE [LARGE SCALE GENOMIC DNA]</scope>
    <source>
        <strain evidence="7 8">TMQ2</strain>
    </source>
</reference>
<protein>
    <recommendedName>
        <fullName evidence="1">DNA (cytosine-5-)-methyltransferase</fullName>
        <ecNumber evidence="1">2.1.1.37</ecNumber>
    </recommendedName>
</protein>
<dbReference type="InterPro" id="IPR050750">
    <property type="entry name" value="C5-MTase"/>
</dbReference>
<dbReference type="OrthoDB" id="9813719at2"/>
<keyword evidence="5" id="KW-0680">Restriction system</keyword>